<sequence>MDAENANTHVLSVGRSARAMAPDNPQLSKVDRQLDGLSSTQLDRSVNSCDPTTAARLRGSEGGLHPGGPGSDPGPGIGVPPPFNHLPKQITAGYVISPSTPAPANIEANGIINLFLLLEANPDDATSIVASHSTAGTNTSQSTYPRATLSHKINTSPPSYDELPPYQPVAPLVYQVNPQPVDISVQVQPARSNSEEEVALSKTSTYLSRRFEAGRQSGVAFAMTAPDIGLQCYEEGAKVLNVLKTWFNFLDFPSHSHYMPITNADTHQPVSKDQKDRDQPRSERMAVNSAIWFPSVMHPTLFLDMKRYGKANAKAGKPLFKRWHSPPLDDSVSEPPNRVSSQRRRPLLALPPPSPPRPFPDVSQLGDVRYPTDGMVATPVALYVPSFAGGKAPRQSSPTPTVPRTAPAPISPTQRPKVHPPLSISIPDSQASAVYSQLEPPTPSPALSPAPTPSPLPSPTIRTPTRPEPSNSPGYRRRLERYRTRMEAKSAQQSARWRRHLEQEKLRETSGEHGSVIESDADDRHSNEHTSSTDNEFLDGSSASDVWVPGSDVESQTSSDEESHKNEQDEDELQDELEDLAGSDEEIRDANGENDDEQSDDDDEQSEDDDEVEESDWDMDRQGELSEPESIVDSPVEKEEQELSQPVMDDGQSHHSEQGEVMSGSSPKPDSASTTYSQDILRALRYKERAAATLLDLSRNRPGSVDEAEFPEWERKLLRLNTYIVNWHREELTHENEKIKVAIRIVKEHVAGLQRPKREGGGGGGGDERPAKRPKLEDEDDDDYVVNVAHLSIAQRIRKFRCAQELIDDLESLPVIPIFSEDNWPDAALAVPERCQYLSVYFGLIKAGKALAWLQMRGPLATNIINIWTWHLEYNVEANFEHIKDIDFAFGETWSLCDLLRQTETGEVGSVADRYSHDLYSKRALRYMIQCTRPWPSFPNSGLPRVSAFMTLTKTHWADTIAHRSFWDSPPTHFFATSLFELMRYCQKWHLEYDLEHWPIPMYGFPAALLDRLGLELRNVAPPRNPFTDADLADLNAGGRAVTADEVYESIVKHTRHVLVKYDKNIKRVHAKHQRKSRRKLFGNIMPEELLGPPPNLEADAIPPIQTARLAGVVRVNKVFPHPFILAFGAHMCYNCRHRALDSRKGLQRCCRRIEGTGCNDCRRKGLSCLWRKPKKKKISVKDWDEPSRRPNNRKMQFTIDDVDNALADEYFNGEPEKDKGPLEQWEEIDDTDWLDVCSMEQAEKEERRAVNKLKGTASTENNTH</sequence>
<feature type="compositionally biased region" description="Polar residues" evidence="1">
    <location>
        <begin position="426"/>
        <end position="435"/>
    </location>
</feature>
<gene>
    <name evidence="3" type="ORF">CALVIDRAFT_532042</name>
</gene>
<feature type="region of interest" description="Disordered" evidence="1">
    <location>
        <begin position="319"/>
        <end position="366"/>
    </location>
</feature>
<feature type="compositionally biased region" description="Polar residues" evidence="1">
    <location>
        <begin position="663"/>
        <end position="675"/>
    </location>
</feature>
<accession>A0A167FI29</accession>
<name>A0A167FI29_CALVF</name>
<feature type="region of interest" description="Disordered" evidence="1">
    <location>
        <begin position="390"/>
        <end position="675"/>
    </location>
</feature>
<feature type="region of interest" description="Disordered" evidence="1">
    <location>
        <begin position="1"/>
        <end position="79"/>
    </location>
</feature>
<feature type="domain" description="Putative Zn2Cys6" evidence="2">
    <location>
        <begin position="1093"/>
        <end position="1186"/>
    </location>
</feature>
<dbReference type="EMBL" id="KV417389">
    <property type="protein sequence ID" value="KZO89512.1"/>
    <property type="molecule type" value="Genomic_DNA"/>
</dbReference>
<evidence type="ECO:0000256" key="1">
    <source>
        <dbReference type="SAM" id="MobiDB-lite"/>
    </source>
</evidence>
<feature type="compositionally biased region" description="Pro residues" evidence="1">
    <location>
        <begin position="440"/>
        <end position="458"/>
    </location>
</feature>
<organism evidence="3 4">
    <name type="scientific">Calocera viscosa (strain TUFC12733)</name>
    <dbReference type="NCBI Taxonomy" id="1330018"/>
    <lineage>
        <taxon>Eukaryota</taxon>
        <taxon>Fungi</taxon>
        <taxon>Dikarya</taxon>
        <taxon>Basidiomycota</taxon>
        <taxon>Agaricomycotina</taxon>
        <taxon>Dacrymycetes</taxon>
        <taxon>Dacrymycetales</taxon>
        <taxon>Dacrymycetaceae</taxon>
        <taxon>Calocera</taxon>
    </lineage>
</organism>
<feature type="region of interest" description="Disordered" evidence="1">
    <location>
        <begin position="1246"/>
        <end position="1265"/>
    </location>
</feature>
<dbReference type="InterPro" id="IPR058259">
    <property type="entry name" value="Zn2Cys6-like"/>
</dbReference>
<feature type="compositionally biased region" description="Pro residues" evidence="1">
    <location>
        <begin position="349"/>
        <end position="359"/>
    </location>
</feature>
<dbReference type="STRING" id="1330018.A0A167FI29"/>
<dbReference type="Proteomes" id="UP000076738">
    <property type="component" value="Unassembled WGS sequence"/>
</dbReference>
<keyword evidence="4" id="KW-1185">Reference proteome</keyword>
<feature type="compositionally biased region" description="Gly residues" evidence="1">
    <location>
        <begin position="60"/>
        <end position="77"/>
    </location>
</feature>
<reference evidence="3 4" key="1">
    <citation type="journal article" date="2016" name="Mol. Biol. Evol.">
        <title>Comparative Genomics of Early-Diverging Mushroom-Forming Fungi Provides Insights into the Origins of Lignocellulose Decay Capabilities.</title>
        <authorList>
            <person name="Nagy L.G."/>
            <person name="Riley R."/>
            <person name="Tritt A."/>
            <person name="Adam C."/>
            <person name="Daum C."/>
            <person name="Floudas D."/>
            <person name="Sun H."/>
            <person name="Yadav J.S."/>
            <person name="Pangilinan J."/>
            <person name="Larsson K.H."/>
            <person name="Matsuura K."/>
            <person name="Barry K."/>
            <person name="Labutti K."/>
            <person name="Kuo R."/>
            <person name="Ohm R.A."/>
            <person name="Bhattacharya S.S."/>
            <person name="Shirouzu T."/>
            <person name="Yoshinaga Y."/>
            <person name="Martin F.M."/>
            <person name="Grigoriev I.V."/>
            <person name="Hibbett D.S."/>
        </authorList>
    </citation>
    <scope>NUCLEOTIDE SEQUENCE [LARGE SCALE GENOMIC DNA]</scope>
    <source>
        <strain evidence="3 4">TUFC12733</strain>
    </source>
</reference>
<dbReference type="OrthoDB" id="10536586at2759"/>
<evidence type="ECO:0000313" key="4">
    <source>
        <dbReference type="Proteomes" id="UP000076738"/>
    </source>
</evidence>
<evidence type="ECO:0000313" key="3">
    <source>
        <dbReference type="EMBL" id="KZO89512.1"/>
    </source>
</evidence>
<feature type="compositionally biased region" description="Basic and acidic residues" evidence="1">
    <location>
        <begin position="270"/>
        <end position="284"/>
    </location>
</feature>
<feature type="compositionally biased region" description="Basic and acidic residues" evidence="1">
    <location>
        <begin position="754"/>
        <end position="776"/>
    </location>
</feature>
<evidence type="ECO:0000259" key="2">
    <source>
        <dbReference type="Pfam" id="PF26625"/>
    </source>
</evidence>
<feature type="compositionally biased region" description="Polar residues" evidence="1">
    <location>
        <begin position="36"/>
        <end position="51"/>
    </location>
</feature>
<feature type="compositionally biased region" description="Polar residues" evidence="1">
    <location>
        <begin position="1"/>
        <end position="10"/>
    </location>
</feature>
<feature type="region of interest" description="Disordered" evidence="1">
    <location>
        <begin position="263"/>
        <end position="284"/>
    </location>
</feature>
<feature type="compositionally biased region" description="Low complexity" evidence="1">
    <location>
        <begin position="398"/>
        <end position="408"/>
    </location>
</feature>
<proteinExistence type="predicted"/>
<dbReference type="AlphaFoldDB" id="A0A167FI29"/>
<protein>
    <recommendedName>
        <fullName evidence="2">Putative Zn2Cys6 domain-containing protein</fullName>
    </recommendedName>
</protein>
<dbReference type="Pfam" id="PF26625">
    <property type="entry name" value="Zn2Cys6-like"/>
    <property type="match status" value="1"/>
</dbReference>
<feature type="compositionally biased region" description="Acidic residues" evidence="1">
    <location>
        <begin position="568"/>
        <end position="617"/>
    </location>
</feature>
<feature type="compositionally biased region" description="Basic and acidic residues" evidence="1">
    <location>
        <begin position="500"/>
        <end position="511"/>
    </location>
</feature>
<feature type="region of interest" description="Disordered" evidence="1">
    <location>
        <begin position="754"/>
        <end position="778"/>
    </location>
</feature>